<evidence type="ECO:0000256" key="2">
    <source>
        <dbReference type="SAM" id="SignalP"/>
    </source>
</evidence>
<feature type="chain" id="PRO_5046381138" description="Secreted protein" evidence="2">
    <location>
        <begin position="21"/>
        <end position="93"/>
    </location>
</feature>
<evidence type="ECO:0000313" key="3">
    <source>
        <dbReference type="EMBL" id="CAI9585303.1"/>
    </source>
</evidence>
<reference evidence="3" key="1">
    <citation type="submission" date="2023-05" db="EMBL/GenBank/DDBJ databases">
        <authorList>
            <person name="Stuckert A."/>
        </authorList>
    </citation>
    <scope>NUCLEOTIDE SEQUENCE</scope>
</reference>
<keyword evidence="2" id="KW-0732">Signal</keyword>
<accession>A0ABN9EPM7</accession>
<name>A0ABN9EPM7_9NEOB</name>
<evidence type="ECO:0008006" key="5">
    <source>
        <dbReference type="Google" id="ProtNLM"/>
    </source>
</evidence>
<evidence type="ECO:0000313" key="4">
    <source>
        <dbReference type="Proteomes" id="UP001162483"/>
    </source>
</evidence>
<feature type="signal peptide" evidence="2">
    <location>
        <begin position="1"/>
        <end position="20"/>
    </location>
</feature>
<organism evidence="3 4">
    <name type="scientific">Staurois parvus</name>
    <dbReference type="NCBI Taxonomy" id="386267"/>
    <lineage>
        <taxon>Eukaryota</taxon>
        <taxon>Metazoa</taxon>
        <taxon>Chordata</taxon>
        <taxon>Craniata</taxon>
        <taxon>Vertebrata</taxon>
        <taxon>Euteleostomi</taxon>
        <taxon>Amphibia</taxon>
        <taxon>Batrachia</taxon>
        <taxon>Anura</taxon>
        <taxon>Neobatrachia</taxon>
        <taxon>Ranoidea</taxon>
        <taxon>Ranidae</taxon>
        <taxon>Staurois</taxon>
    </lineage>
</organism>
<feature type="region of interest" description="Disordered" evidence="1">
    <location>
        <begin position="19"/>
        <end position="64"/>
    </location>
</feature>
<dbReference type="EMBL" id="CATNWA010015634">
    <property type="protein sequence ID" value="CAI9585303.1"/>
    <property type="molecule type" value="Genomic_DNA"/>
</dbReference>
<dbReference type="Proteomes" id="UP001162483">
    <property type="component" value="Unassembled WGS sequence"/>
</dbReference>
<proteinExistence type="predicted"/>
<comment type="caution">
    <text evidence="3">The sequence shown here is derived from an EMBL/GenBank/DDBJ whole genome shotgun (WGS) entry which is preliminary data.</text>
</comment>
<evidence type="ECO:0000256" key="1">
    <source>
        <dbReference type="SAM" id="MobiDB-lite"/>
    </source>
</evidence>
<gene>
    <name evidence="3" type="ORF">SPARVUS_LOCUS10158349</name>
</gene>
<sequence length="93" mass="9863">MTLLWAAILLLLSAACVTSSDDSEDSTLVGPTDNSTQGDADDFFEGSGGSGVEPQTEFLDNGSEKARPVQEMIVITGCIIAMFCTGTHNAFRW</sequence>
<protein>
    <recommendedName>
        <fullName evidence="5">Secreted protein</fullName>
    </recommendedName>
</protein>
<keyword evidence="4" id="KW-1185">Reference proteome</keyword>